<sequence>MLWVGKDRRQETWEEFFSLFGEQNCSDVEAVAMDIWDPYQAAVRKHCLRRRNRL</sequence>
<proteinExistence type="predicted"/>
<protein>
    <recommendedName>
        <fullName evidence="1">Transposase IS204/IS1001/IS1096/IS1165 DDE domain-containing protein</fullName>
    </recommendedName>
</protein>
<dbReference type="RefSeq" id="WP_258187236.1">
    <property type="nucleotide sequence ID" value="NZ_BLRV01000385.1"/>
</dbReference>
<comment type="caution">
    <text evidence="2">The sequence shown here is derived from an EMBL/GenBank/DDBJ whole genome shotgun (WGS) entry which is preliminary data.</text>
</comment>
<dbReference type="AlphaFoldDB" id="A0A6V8P8V1"/>
<dbReference type="Proteomes" id="UP000591948">
    <property type="component" value="Unassembled WGS sequence"/>
</dbReference>
<organism evidence="2 3">
    <name type="scientific">Candidatus Hakubella thermalkaliphila</name>
    <dbReference type="NCBI Taxonomy" id="2754717"/>
    <lineage>
        <taxon>Bacteria</taxon>
        <taxon>Bacillati</taxon>
        <taxon>Actinomycetota</taxon>
        <taxon>Actinomycetota incertae sedis</taxon>
        <taxon>Candidatus Hakubellales</taxon>
        <taxon>Candidatus Hakubellaceae</taxon>
        <taxon>Candidatus Hakubella</taxon>
    </lineage>
</organism>
<feature type="domain" description="Transposase IS204/IS1001/IS1096/IS1165 DDE" evidence="1">
    <location>
        <begin position="2"/>
        <end position="47"/>
    </location>
</feature>
<dbReference type="EMBL" id="BLRY01000388">
    <property type="protein sequence ID" value="GFP28753.1"/>
    <property type="molecule type" value="Genomic_DNA"/>
</dbReference>
<dbReference type="InterPro" id="IPR002560">
    <property type="entry name" value="Transposase_DDE"/>
</dbReference>
<keyword evidence="3" id="KW-1185">Reference proteome</keyword>
<accession>A0A6V8P8V1</accession>
<evidence type="ECO:0000259" key="1">
    <source>
        <dbReference type="Pfam" id="PF01610"/>
    </source>
</evidence>
<gene>
    <name evidence="2" type="ORF">HKBW3S33_02169</name>
</gene>
<name>A0A6V8P8V1_9ACTN</name>
<reference evidence="2 3" key="1">
    <citation type="journal article" date="2020" name="Front. Microbiol.">
        <title>Single-cell genomics of novel Actinobacteria with the Wood-Ljungdahl pathway discovered in a serpentinizing system.</title>
        <authorList>
            <person name="Merino N."/>
            <person name="Kawai M."/>
            <person name="Boyd E.S."/>
            <person name="Colman D.R."/>
            <person name="McGlynn S.E."/>
            <person name="Nealson K.H."/>
            <person name="Kurokawa K."/>
            <person name="Hongoh Y."/>
        </authorList>
    </citation>
    <scope>NUCLEOTIDE SEQUENCE [LARGE SCALE GENOMIC DNA]</scope>
    <source>
        <strain evidence="2 3">S33</strain>
    </source>
</reference>
<evidence type="ECO:0000313" key="3">
    <source>
        <dbReference type="Proteomes" id="UP000591948"/>
    </source>
</evidence>
<dbReference type="Pfam" id="PF01610">
    <property type="entry name" value="DDE_Tnp_ISL3"/>
    <property type="match status" value="1"/>
</dbReference>
<evidence type="ECO:0000313" key="2">
    <source>
        <dbReference type="EMBL" id="GFP28753.1"/>
    </source>
</evidence>